<feature type="non-terminal residue" evidence="1">
    <location>
        <position position="96"/>
    </location>
</feature>
<dbReference type="AlphaFoldDB" id="A0A1T1DN14"/>
<organism evidence="1 2">
    <name type="scientific">Leptospira kirschneri serovar Pomona</name>
    <dbReference type="NCBI Taxonomy" id="561005"/>
    <lineage>
        <taxon>Bacteria</taxon>
        <taxon>Pseudomonadati</taxon>
        <taxon>Spirochaetota</taxon>
        <taxon>Spirochaetia</taxon>
        <taxon>Leptospirales</taxon>
        <taxon>Leptospiraceae</taxon>
        <taxon>Leptospira</taxon>
    </lineage>
</organism>
<proteinExistence type="predicted"/>
<evidence type="ECO:0000313" key="1">
    <source>
        <dbReference type="EMBL" id="OOV42258.1"/>
    </source>
</evidence>
<reference evidence="1 2" key="1">
    <citation type="submission" date="2017-02" db="EMBL/GenBank/DDBJ databases">
        <title>Comparative genomic analysis of Brazilian Leptospira kirschneri strains of different serogroups.</title>
        <authorList>
            <person name="Moreno L.Z."/>
            <person name="Miraglia F."/>
            <person name="Kremer F.S."/>
            <person name="Eslabao M.R."/>
            <person name="Lilenbaum W."/>
            <person name="Dellagostin O.A."/>
            <person name="Moreno A.M."/>
        </authorList>
    </citation>
    <scope>NUCLEOTIDE SEQUENCE [LARGE SCALE GENOMIC DNA]</scope>
    <source>
        <strain evidence="1 2">M110/06</strain>
    </source>
</reference>
<sequence length="96" mass="11542">MEKKRKILYSEAPDRILNQTFSKKEFNMDLTEIFCAIDDYCTQQKINWNVKILSPVVRKRNRKFQLSLSEVATIVVYFHLSHYRDVSYTNLRAYET</sequence>
<protein>
    <recommendedName>
        <fullName evidence="3">Transposase</fullName>
    </recommendedName>
</protein>
<dbReference type="Proteomes" id="UP000191008">
    <property type="component" value="Unassembled WGS sequence"/>
</dbReference>
<accession>A0A1T1DN14</accession>
<gene>
    <name evidence="1" type="ORF">B1J93_10205</name>
</gene>
<name>A0A1T1DN14_9LEPT</name>
<comment type="caution">
    <text evidence="1">The sequence shown here is derived from an EMBL/GenBank/DDBJ whole genome shotgun (WGS) entry which is preliminary data.</text>
</comment>
<evidence type="ECO:0000313" key="2">
    <source>
        <dbReference type="Proteomes" id="UP000191008"/>
    </source>
</evidence>
<dbReference type="EMBL" id="MVIT01000065">
    <property type="protein sequence ID" value="OOV42258.1"/>
    <property type="molecule type" value="Genomic_DNA"/>
</dbReference>
<evidence type="ECO:0008006" key="3">
    <source>
        <dbReference type="Google" id="ProtNLM"/>
    </source>
</evidence>